<sequence>PELRTAFTHPYLALPPSDSSFLSNLEGTYPKPLISVTPQGRVIPLGRNATIRCTCGNLALKFELIKEPNGATERGKLVEFNGYSAEFLIPQISHSDGGSYTCRYYIKSSAWSPISVPVQIIVEDPSYPTPFIRIRNYGGVIERLTVGIECEGPEPGLIFSLHKAEGTAAVSTSEKPGKQAGFDVSVKTLDEAKSYTCRYHRRWKPFVWSPPSNPVEVPGDEKLPKPSISAIRPGPIPLGENTTFLCRASVPNSTFRLDKDGDAHGPLHEAGDNGYQAEFHIANVSRQDGGSYTCRYHPRGDMAFMSKHSDPTELLVSDPSYPRPVIAVTPRGGSVRGLDVTLRCQAPEPRLIFSLHRVGATTALRRAQQGGDSAEFHFPAVSWGDAGNYTCRYHRMGQYFVCSEPSDPAALVVRATLSVGISIRMGVAGAVLLLMMLIVAEAVCSWQRGRL</sequence>
<keyword evidence="4" id="KW-0472">Membrane</keyword>
<feature type="domain" description="Ig-like" evidence="5">
    <location>
        <begin position="322"/>
        <end position="392"/>
    </location>
</feature>
<dbReference type="FunFam" id="2.60.40.10:FF:000049">
    <property type="entry name" value="Leukocyte immunoglobulin-like receptor subfamily B member 1"/>
    <property type="match status" value="3"/>
</dbReference>
<keyword evidence="1" id="KW-0732">Signal</keyword>
<dbReference type="InterPro" id="IPR007110">
    <property type="entry name" value="Ig-like_dom"/>
</dbReference>
<dbReference type="InterPro" id="IPR003598">
    <property type="entry name" value="Ig_sub2"/>
</dbReference>
<dbReference type="PANTHER" id="PTHR11738">
    <property type="entry name" value="MHC CLASS I NK CELL RECEPTOR"/>
    <property type="match status" value="1"/>
</dbReference>
<dbReference type="InterPro" id="IPR003599">
    <property type="entry name" value="Ig_sub"/>
</dbReference>
<evidence type="ECO:0000313" key="6">
    <source>
        <dbReference type="Ensembl" id="ENSSPUP00000019191.1"/>
    </source>
</evidence>
<evidence type="ECO:0000259" key="5">
    <source>
        <dbReference type="PROSITE" id="PS50835"/>
    </source>
</evidence>
<evidence type="ECO:0000256" key="1">
    <source>
        <dbReference type="ARBA" id="ARBA00022729"/>
    </source>
</evidence>
<dbReference type="AlphaFoldDB" id="A0A8D0LAB7"/>
<name>A0A8D0LAB7_SPHPU</name>
<dbReference type="InterPro" id="IPR036179">
    <property type="entry name" value="Ig-like_dom_sf"/>
</dbReference>
<dbReference type="SMART" id="SM00409">
    <property type="entry name" value="IG"/>
    <property type="match status" value="3"/>
</dbReference>
<feature type="transmembrane region" description="Helical" evidence="4">
    <location>
        <begin position="425"/>
        <end position="446"/>
    </location>
</feature>
<keyword evidence="4" id="KW-0812">Transmembrane</keyword>
<dbReference type="Ensembl" id="ENSSPUT00000020441.1">
    <property type="protein sequence ID" value="ENSSPUP00000019191.1"/>
    <property type="gene ID" value="ENSSPUG00000014785.1"/>
</dbReference>
<dbReference type="GeneTree" id="ENSGT01150000286974"/>
<dbReference type="InterPro" id="IPR050412">
    <property type="entry name" value="Ig-like_Receptors_ImmuneReg"/>
</dbReference>
<dbReference type="PROSITE" id="PS50835">
    <property type="entry name" value="IG_LIKE"/>
    <property type="match status" value="3"/>
</dbReference>
<keyword evidence="3" id="KW-0393">Immunoglobulin domain</keyword>
<keyword evidence="4" id="KW-1133">Transmembrane helix</keyword>
<evidence type="ECO:0000256" key="4">
    <source>
        <dbReference type="SAM" id="Phobius"/>
    </source>
</evidence>
<dbReference type="InterPro" id="IPR013783">
    <property type="entry name" value="Ig-like_fold"/>
</dbReference>
<keyword evidence="2" id="KW-1015">Disulfide bond</keyword>
<accession>A0A8D0LAB7</accession>
<dbReference type="OMA" id="YTCLYES"/>
<organism evidence="6 7">
    <name type="scientific">Sphenodon punctatus</name>
    <name type="common">Tuatara</name>
    <name type="synonym">Hatteria punctata</name>
    <dbReference type="NCBI Taxonomy" id="8508"/>
    <lineage>
        <taxon>Eukaryota</taxon>
        <taxon>Metazoa</taxon>
        <taxon>Chordata</taxon>
        <taxon>Craniata</taxon>
        <taxon>Vertebrata</taxon>
        <taxon>Euteleostomi</taxon>
        <taxon>Lepidosauria</taxon>
        <taxon>Sphenodontia</taxon>
        <taxon>Sphenodontidae</taxon>
        <taxon>Sphenodon</taxon>
    </lineage>
</organism>
<evidence type="ECO:0000256" key="3">
    <source>
        <dbReference type="ARBA" id="ARBA00023319"/>
    </source>
</evidence>
<evidence type="ECO:0000256" key="2">
    <source>
        <dbReference type="ARBA" id="ARBA00023157"/>
    </source>
</evidence>
<dbReference type="GO" id="GO:0002764">
    <property type="term" value="P:immune response-regulating signaling pathway"/>
    <property type="evidence" value="ECO:0007669"/>
    <property type="project" value="TreeGrafter"/>
</dbReference>
<dbReference type="Pfam" id="PF13895">
    <property type="entry name" value="Ig_2"/>
    <property type="match status" value="2"/>
</dbReference>
<dbReference type="SUPFAM" id="SSF48726">
    <property type="entry name" value="Immunoglobulin"/>
    <property type="match status" value="4"/>
</dbReference>
<reference evidence="6" key="1">
    <citation type="submission" date="2025-08" db="UniProtKB">
        <authorList>
            <consortium name="Ensembl"/>
        </authorList>
    </citation>
    <scope>IDENTIFICATION</scope>
</reference>
<proteinExistence type="predicted"/>
<reference evidence="6" key="2">
    <citation type="submission" date="2025-09" db="UniProtKB">
        <authorList>
            <consortium name="Ensembl"/>
        </authorList>
    </citation>
    <scope>IDENTIFICATION</scope>
</reference>
<protein>
    <recommendedName>
        <fullName evidence="5">Ig-like domain-containing protein</fullName>
    </recommendedName>
</protein>
<dbReference type="Pfam" id="PF13927">
    <property type="entry name" value="Ig_3"/>
    <property type="match status" value="1"/>
</dbReference>
<dbReference type="Proteomes" id="UP000694392">
    <property type="component" value="Unplaced"/>
</dbReference>
<feature type="domain" description="Ig-like" evidence="5">
    <location>
        <begin position="226"/>
        <end position="295"/>
    </location>
</feature>
<feature type="domain" description="Ig-like" evidence="5">
    <location>
        <begin position="32"/>
        <end position="103"/>
    </location>
</feature>
<dbReference type="SMART" id="SM00408">
    <property type="entry name" value="IGc2"/>
    <property type="match status" value="3"/>
</dbReference>
<evidence type="ECO:0000313" key="7">
    <source>
        <dbReference type="Proteomes" id="UP000694392"/>
    </source>
</evidence>
<dbReference type="Gene3D" id="2.60.40.10">
    <property type="entry name" value="Immunoglobulins"/>
    <property type="match status" value="4"/>
</dbReference>
<dbReference type="PANTHER" id="PTHR11738:SF186">
    <property type="entry name" value="OSTEOCLAST-ASSOCIATED IMMUNOGLOBULIN-LIKE RECEPTOR"/>
    <property type="match status" value="1"/>
</dbReference>
<keyword evidence="7" id="KW-1185">Reference proteome</keyword>